<sequence>MRRTLTLSAAGLFAAASLATAAPAQAAAPVPAQAPVPAAADGWTKWKTGKIKKPVRGAAVKWKYRTRWEMGEKQLQIRYELTDTASDKRHPVAIVTWKTWEGVENSFNISGAHKKTKVYWWKGTPRSIKVRACVKGTVWGSTCDKKYTPVYDRKWK</sequence>
<evidence type="ECO:0000313" key="2">
    <source>
        <dbReference type="EMBL" id="MBA8951165.1"/>
    </source>
</evidence>
<evidence type="ECO:0000256" key="1">
    <source>
        <dbReference type="SAM" id="SignalP"/>
    </source>
</evidence>
<dbReference type="EMBL" id="JACJIA010000003">
    <property type="protein sequence ID" value="MBA8951165.1"/>
    <property type="molecule type" value="Genomic_DNA"/>
</dbReference>
<dbReference type="AlphaFoldDB" id="A0A7W3LNA3"/>
<protein>
    <recommendedName>
        <fullName evidence="4">Secreted protein</fullName>
    </recommendedName>
</protein>
<comment type="caution">
    <text evidence="2">The sequence shown here is derived from an EMBL/GenBank/DDBJ whole genome shotgun (WGS) entry which is preliminary data.</text>
</comment>
<accession>A0A7W3LNA3</accession>
<feature type="chain" id="PRO_5030740610" description="Secreted protein" evidence="1">
    <location>
        <begin position="27"/>
        <end position="156"/>
    </location>
</feature>
<organism evidence="2 3">
    <name type="scientific">Actinomadura namibiensis</name>
    <dbReference type="NCBI Taxonomy" id="182080"/>
    <lineage>
        <taxon>Bacteria</taxon>
        <taxon>Bacillati</taxon>
        <taxon>Actinomycetota</taxon>
        <taxon>Actinomycetes</taxon>
        <taxon>Streptosporangiales</taxon>
        <taxon>Thermomonosporaceae</taxon>
        <taxon>Actinomadura</taxon>
    </lineage>
</organism>
<keyword evidence="3" id="KW-1185">Reference proteome</keyword>
<dbReference type="Proteomes" id="UP000572680">
    <property type="component" value="Unassembled WGS sequence"/>
</dbReference>
<reference evidence="2 3" key="1">
    <citation type="submission" date="2020-08" db="EMBL/GenBank/DDBJ databases">
        <title>Genomic Encyclopedia of Type Strains, Phase IV (KMG-IV): sequencing the most valuable type-strain genomes for metagenomic binning, comparative biology and taxonomic classification.</title>
        <authorList>
            <person name="Goeker M."/>
        </authorList>
    </citation>
    <scope>NUCLEOTIDE SEQUENCE [LARGE SCALE GENOMIC DNA]</scope>
    <source>
        <strain evidence="2 3">DSM 44197</strain>
    </source>
</reference>
<dbReference type="RefSeq" id="WP_182843536.1">
    <property type="nucleotide sequence ID" value="NZ_BAAALP010000009.1"/>
</dbReference>
<evidence type="ECO:0000313" key="3">
    <source>
        <dbReference type="Proteomes" id="UP000572680"/>
    </source>
</evidence>
<evidence type="ECO:0008006" key="4">
    <source>
        <dbReference type="Google" id="ProtNLM"/>
    </source>
</evidence>
<gene>
    <name evidence="2" type="ORF">HNR61_002796</name>
</gene>
<keyword evidence="1" id="KW-0732">Signal</keyword>
<feature type="signal peptide" evidence="1">
    <location>
        <begin position="1"/>
        <end position="26"/>
    </location>
</feature>
<proteinExistence type="predicted"/>
<name>A0A7W3LNA3_ACTNM</name>